<dbReference type="AlphaFoldDB" id="A0A0A9EGB9"/>
<evidence type="ECO:0000313" key="1">
    <source>
        <dbReference type="EMBL" id="JAD96925.1"/>
    </source>
</evidence>
<dbReference type="EMBL" id="GBRH01200970">
    <property type="protein sequence ID" value="JAD96925.1"/>
    <property type="molecule type" value="Transcribed_RNA"/>
</dbReference>
<name>A0A0A9EGB9_ARUDO</name>
<organism evidence="1">
    <name type="scientific">Arundo donax</name>
    <name type="common">Giant reed</name>
    <name type="synonym">Donax arundinaceus</name>
    <dbReference type="NCBI Taxonomy" id="35708"/>
    <lineage>
        <taxon>Eukaryota</taxon>
        <taxon>Viridiplantae</taxon>
        <taxon>Streptophyta</taxon>
        <taxon>Embryophyta</taxon>
        <taxon>Tracheophyta</taxon>
        <taxon>Spermatophyta</taxon>
        <taxon>Magnoliopsida</taxon>
        <taxon>Liliopsida</taxon>
        <taxon>Poales</taxon>
        <taxon>Poaceae</taxon>
        <taxon>PACMAD clade</taxon>
        <taxon>Arundinoideae</taxon>
        <taxon>Arundineae</taxon>
        <taxon>Arundo</taxon>
    </lineage>
</organism>
<protein>
    <submittedName>
        <fullName evidence="1">Uncharacterized protein</fullName>
    </submittedName>
</protein>
<accession>A0A0A9EGB9</accession>
<sequence>MKQYCFGSPQIDFHHFVEKRPIRHSSLPEAMV</sequence>
<reference evidence="1" key="2">
    <citation type="journal article" date="2015" name="Data Brief">
        <title>Shoot transcriptome of the giant reed, Arundo donax.</title>
        <authorList>
            <person name="Barrero R.A."/>
            <person name="Guerrero F.D."/>
            <person name="Moolhuijzen P."/>
            <person name="Goolsby J.A."/>
            <person name="Tidwell J."/>
            <person name="Bellgard S.E."/>
            <person name="Bellgard M.I."/>
        </authorList>
    </citation>
    <scope>NUCLEOTIDE SEQUENCE</scope>
    <source>
        <tissue evidence="1">Shoot tissue taken approximately 20 cm above the soil surface</tissue>
    </source>
</reference>
<reference evidence="1" key="1">
    <citation type="submission" date="2014-09" db="EMBL/GenBank/DDBJ databases">
        <authorList>
            <person name="Magalhaes I.L.F."/>
            <person name="Oliveira U."/>
            <person name="Santos F.R."/>
            <person name="Vidigal T.H.D.A."/>
            <person name="Brescovit A.D."/>
            <person name="Santos A.J."/>
        </authorList>
    </citation>
    <scope>NUCLEOTIDE SEQUENCE</scope>
    <source>
        <tissue evidence="1">Shoot tissue taken approximately 20 cm above the soil surface</tissue>
    </source>
</reference>
<proteinExistence type="predicted"/>